<dbReference type="EMBL" id="CP009889">
    <property type="protein sequence ID" value="AIY67153.1"/>
    <property type="molecule type" value="Genomic_DNA"/>
</dbReference>
<dbReference type="HOGENOM" id="CLU_188465_0_0_6"/>
<accession>A0A0A7EKV3</accession>
<keyword evidence="3" id="KW-1185">Reference proteome</keyword>
<evidence type="ECO:0008006" key="4">
    <source>
        <dbReference type="Google" id="ProtNLM"/>
    </source>
</evidence>
<name>A0A0A7EKV3_9GAMM</name>
<dbReference type="Proteomes" id="UP000030341">
    <property type="component" value="Chromosome 2"/>
</dbReference>
<dbReference type="RefSeq" id="WP_040135950.1">
    <property type="nucleotide sequence ID" value="NZ_CP009889.1"/>
</dbReference>
<sequence>MKKVLNHTLAVLFLALGLLFMIVPGPSLIFFIAGLFLLAFYYPWARRYLAHCQIALKKSCTFLDKKLAKR</sequence>
<dbReference type="Pfam" id="PF09656">
    <property type="entry name" value="PGPGW"/>
    <property type="match status" value="1"/>
</dbReference>
<organism evidence="2 3">
    <name type="scientific">Pseudoalteromonas piratica</name>
    <dbReference type="NCBI Taxonomy" id="1348114"/>
    <lineage>
        <taxon>Bacteria</taxon>
        <taxon>Pseudomonadati</taxon>
        <taxon>Pseudomonadota</taxon>
        <taxon>Gammaproteobacteria</taxon>
        <taxon>Alteromonadales</taxon>
        <taxon>Pseudoalteromonadaceae</taxon>
        <taxon>Pseudoalteromonas</taxon>
    </lineage>
</organism>
<proteinExistence type="predicted"/>
<keyword evidence="1" id="KW-1133">Transmembrane helix</keyword>
<protein>
    <recommendedName>
        <fullName evidence="4">Integral membrane protein TerC</fullName>
    </recommendedName>
</protein>
<dbReference type="KEGG" id="pseo:OM33_19000"/>
<dbReference type="AlphaFoldDB" id="A0A0A7EKV3"/>
<reference evidence="2 3" key="1">
    <citation type="submission" date="2014-11" db="EMBL/GenBank/DDBJ databases">
        <title>Complete Genome Sequence of Pseudoalteromonas sp. Strain OCN003 Isolated from Kaneohe Bay, Oahu, Hawaii.</title>
        <authorList>
            <person name="Beurmann S."/>
            <person name="Videau P."/>
            <person name="Ushijima B."/>
            <person name="Smith A.M."/>
            <person name="Aeby G.S."/>
            <person name="Callahan S.M."/>
            <person name="Belcaid M."/>
        </authorList>
    </citation>
    <scope>NUCLEOTIDE SEQUENCE [LARGE SCALE GENOMIC DNA]</scope>
    <source>
        <strain evidence="2 3">OCN003</strain>
    </source>
</reference>
<keyword evidence="1" id="KW-0472">Membrane</keyword>
<feature type="transmembrane region" description="Helical" evidence="1">
    <location>
        <begin position="12"/>
        <end position="41"/>
    </location>
</feature>
<dbReference type="InterPro" id="IPR019099">
    <property type="entry name" value="Uncharacterised_PGPGW_TM"/>
</dbReference>
<dbReference type="STRING" id="1348114.OM33_19000"/>
<evidence type="ECO:0000313" key="2">
    <source>
        <dbReference type="EMBL" id="AIY67153.1"/>
    </source>
</evidence>
<keyword evidence="1" id="KW-0812">Transmembrane</keyword>
<evidence type="ECO:0000313" key="3">
    <source>
        <dbReference type="Proteomes" id="UP000030341"/>
    </source>
</evidence>
<dbReference type="OrthoDB" id="6307178at2"/>
<evidence type="ECO:0000256" key="1">
    <source>
        <dbReference type="SAM" id="Phobius"/>
    </source>
</evidence>
<gene>
    <name evidence="2" type="ORF">OM33_19000</name>
</gene>
<dbReference type="eggNOG" id="ENOG50336DS">
    <property type="taxonomic scope" value="Bacteria"/>
</dbReference>